<dbReference type="Proteomes" id="UP001370490">
    <property type="component" value="Unassembled WGS sequence"/>
</dbReference>
<keyword evidence="1" id="KW-0479">Metal-binding</keyword>
<reference evidence="2 3" key="1">
    <citation type="submission" date="2023-12" db="EMBL/GenBank/DDBJ databases">
        <title>A high-quality genome assembly for Dillenia turbinata (Dilleniales).</title>
        <authorList>
            <person name="Chanderbali A."/>
        </authorList>
    </citation>
    <scope>NUCLEOTIDE SEQUENCE [LARGE SCALE GENOMIC DNA]</scope>
    <source>
        <strain evidence="2">LSX21</strain>
        <tissue evidence="2">Leaf</tissue>
    </source>
</reference>
<accession>A0AAN8VQE4</accession>
<dbReference type="InterPro" id="IPR031052">
    <property type="entry name" value="FHY3/FAR1"/>
</dbReference>
<keyword evidence="3" id="KW-1185">Reference proteome</keyword>
<comment type="similarity">
    <text evidence="1">Belongs to the FHY3/FAR1 family.</text>
</comment>
<keyword evidence="1" id="KW-0862">Zinc</keyword>
<evidence type="ECO:0000313" key="3">
    <source>
        <dbReference type="Proteomes" id="UP001370490"/>
    </source>
</evidence>
<gene>
    <name evidence="2" type="ORF">RJ641_033004</name>
</gene>
<name>A0AAN8VQE4_9MAGN</name>
<dbReference type="PANTHER" id="PTHR31669:SF185">
    <property type="entry name" value="PROTEIN FAR1-RELATED SEQUENCE"/>
    <property type="match status" value="1"/>
</dbReference>
<evidence type="ECO:0000256" key="1">
    <source>
        <dbReference type="RuleBase" id="RU367018"/>
    </source>
</evidence>
<dbReference type="PANTHER" id="PTHR31669">
    <property type="entry name" value="PROTEIN FAR1-RELATED SEQUENCE 10-RELATED"/>
    <property type="match status" value="1"/>
</dbReference>
<protein>
    <recommendedName>
        <fullName evidence="1">Protein FAR1-RELATED SEQUENCE</fullName>
    </recommendedName>
</protein>
<comment type="caution">
    <text evidence="2">The sequence shown here is derived from an EMBL/GenBank/DDBJ whole genome shotgun (WGS) entry which is preliminary data.</text>
</comment>
<dbReference type="EMBL" id="JBAMMX010000007">
    <property type="protein sequence ID" value="KAK6935974.1"/>
    <property type="molecule type" value="Genomic_DNA"/>
</dbReference>
<dbReference type="AlphaFoldDB" id="A0AAN8VQE4"/>
<keyword evidence="1" id="KW-0863">Zinc-finger</keyword>
<comment type="function">
    <text evidence="1">Putative transcription activator involved in regulating light control of development.</text>
</comment>
<comment type="subcellular location">
    <subcellularLocation>
        <location evidence="1">Nucleus</location>
    </subcellularLocation>
</comment>
<keyword evidence="1" id="KW-0539">Nucleus</keyword>
<evidence type="ECO:0000313" key="2">
    <source>
        <dbReference type="EMBL" id="KAK6935974.1"/>
    </source>
</evidence>
<dbReference type="GO" id="GO:0008270">
    <property type="term" value="F:zinc ion binding"/>
    <property type="evidence" value="ECO:0007669"/>
    <property type="project" value="UniProtKB-UniRule"/>
</dbReference>
<organism evidence="2 3">
    <name type="scientific">Dillenia turbinata</name>
    <dbReference type="NCBI Taxonomy" id="194707"/>
    <lineage>
        <taxon>Eukaryota</taxon>
        <taxon>Viridiplantae</taxon>
        <taxon>Streptophyta</taxon>
        <taxon>Embryophyta</taxon>
        <taxon>Tracheophyta</taxon>
        <taxon>Spermatophyta</taxon>
        <taxon>Magnoliopsida</taxon>
        <taxon>eudicotyledons</taxon>
        <taxon>Gunneridae</taxon>
        <taxon>Pentapetalae</taxon>
        <taxon>Dilleniales</taxon>
        <taxon>Dilleniaceae</taxon>
        <taxon>Dillenia</taxon>
    </lineage>
</organism>
<dbReference type="GO" id="GO:0006355">
    <property type="term" value="P:regulation of DNA-templated transcription"/>
    <property type="evidence" value="ECO:0007669"/>
    <property type="project" value="UniProtKB-UniRule"/>
</dbReference>
<sequence length="117" mass="13646">MLVGIYASYQNQVHEGMQHIPIKTCIPIEEHGRSMITPFAFRAFQQELVLSLQYAISEMAYGSYLVRHFKKMDGERLVIRVPEEEQIHCSCKEFESHALGVLIVKNYFQLPERDFPI</sequence>
<dbReference type="GO" id="GO:0005634">
    <property type="term" value="C:nucleus"/>
    <property type="evidence" value="ECO:0007669"/>
    <property type="project" value="UniProtKB-SubCell"/>
</dbReference>
<proteinExistence type="inferred from homology"/>